<comment type="similarity">
    <text evidence="1">Belongs to the UPF0319 family.</text>
</comment>
<gene>
    <name evidence="4" type="ORF">VMF7928_02985</name>
</gene>
<feature type="signal peptide" evidence="3">
    <location>
        <begin position="1"/>
        <end position="21"/>
    </location>
</feature>
<evidence type="ECO:0000256" key="1">
    <source>
        <dbReference type="ARBA" id="ARBA00008490"/>
    </source>
</evidence>
<dbReference type="Pfam" id="PF09829">
    <property type="entry name" value="DUF2057"/>
    <property type="match status" value="1"/>
</dbReference>
<sequence>MLFKKFFLGFVVFSFASIASAATLKAGSGIDIAVLNGEKVASKSVELQPGENQLVLEFGGRLRDGGKEEYLSFYPYVAVINSDGYQNIEVTTLSNQYNKIENLSDDKKPVYKFVADGKEIDSKQFVLPAPAGAFPYRDVLALITAYNKEHGLVFESGKIRSLKKEIEQVNGGKAVTGETENILQLKLWYSRANPEEREQFEQWVKSQS</sequence>
<dbReference type="RefSeq" id="WP_237362496.1">
    <property type="nucleotide sequence ID" value="NZ_CAKLDM010000002.1"/>
</dbReference>
<proteinExistence type="inferred from homology"/>
<evidence type="ECO:0000256" key="3">
    <source>
        <dbReference type="SAM" id="SignalP"/>
    </source>
</evidence>
<dbReference type="PANTHER" id="PTHR38108">
    <property type="entry name" value="UPF0319 PROTEIN YCCT"/>
    <property type="match status" value="1"/>
</dbReference>
<feature type="chain" id="PRO_5045985333" evidence="3">
    <location>
        <begin position="22"/>
        <end position="208"/>
    </location>
</feature>
<evidence type="ECO:0000256" key="2">
    <source>
        <dbReference type="ARBA" id="ARBA00022729"/>
    </source>
</evidence>
<organism evidence="4 5">
    <name type="scientific">Vibrio marisflavi CECT 7928</name>
    <dbReference type="NCBI Taxonomy" id="634439"/>
    <lineage>
        <taxon>Bacteria</taxon>
        <taxon>Pseudomonadati</taxon>
        <taxon>Pseudomonadota</taxon>
        <taxon>Gammaproteobacteria</taxon>
        <taxon>Vibrionales</taxon>
        <taxon>Vibrionaceae</taxon>
        <taxon>Vibrio</taxon>
    </lineage>
</organism>
<dbReference type="EMBL" id="CAKLDM010000002">
    <property type="protein sequence ID" value="CAH0540618.1"/>
    <property type="molecule type" value="Genomic_DNA"/>
</dbReference>
<reference evidence="4" key="1">
    <citation type="submission" date="2021-11" db="EMBL/GenBank/DDBJ databases">
        <authorList>
            <person name="Rodrigo-Torres L."/>
            <person name="Arahal R. D."/>
            <person name="Lucena T."/>
        </authorList>
    </citation>
    <scope>NUCLEOTIDE SEQUENCE</scope>
    <source>
        <strain evidence="4">CECT 7928</strain>
    </source>
</reference>
<name>A0ABN8EAP6_9VIBR</name>
<evidence type="ECO:0000313" key="5">
    <source>
        <dbReference type="Proteomes" id="UP000838748"/>
    </source>
</evidence>
<keyword evidence="5" id="KW-1185">Reference proteome</keyword>
<comment type="caution">
    <text evidence="4">The sequence shown here is derived from an EMBL/GenBank/DDBJ whole genome shotgun (WGS) entry which is preliminary data.</text>
</comment>
<protein>
    <submittedName>
        <fullName evidence="4">Uncharacterized protein</fullName>
    </submittedName>
</protein>
<dbReference type="InterPro" id="IPR018635">
    <property type="entry name" value="UPF0319"/>
</dbReference>
<evidence type="ECO:0000313" key="4">
    <source>
        <dbReference type="EMBL" id="CAH0540618.1"/>
    </source>
</evidence>
<dbReference type="PANTHER" id="PTHR38108:SF1">
    <property type="entry name" value="UPF0319 PROTEIN YCCT"/>
    <property type="match status" value="1"/>
</dbReference>
<dbReference type="Proteomes" id="UP000838748">
    <property type="component" value="Unassembled WGS sequence"/>
</dbReference>
<accession>A0ABN8EAP6</accession>
<keyword evidence="2 3" id="KW-0732">Signal</keyword>